<dbReference type="EMBL" id="JBHLZN010000003">
    <property type="protein sequence ID" value="MFB9886757.1"/>
    <property type="molecule type" value="Genomic_DNA"/>
</dbReference>
<accession>A0ABV5ZBV4</accession>
<evidence type="ECO:0000256" key="7">
    <source>
        <dbReference type="ARBA" id="ARBA00023235"/>
    </source>
</evidence>
<dbReference type="Gene3D" id="3.10.50.40">
    <property type="match status" value="1"/>
</dbReference>
<evidence type="ECO:0000256" key="10">
    <source>
        <dbReference type="RuleBase" id="RU003915"/>
    </source>
</evidence>
<gene>
    <name evidence="12" type="ORF">ACFFLH_10065</name>
</gene>
<dbReference type="Pfam" id="PF00254">
    <property type="entry name" value="FKBP_C"/>
    <property type="match status" value="1"/>
</dbReference>
<evidence type="ECO:0000256" key="5">
    <source>
        <dbReference type="ARBA" id="ARBA00023110"/>
    </source>
</evidence>
<evidence type="ECO:0000256" key="9">
    <source>
        <dbReference type="PROSITE-ProRule" id="PRU00277"/>
    </source>
</evidence>
<dbReference type="GO" id="GO:0003755">
    <property type="term" value="F:peptidyl-prolyl cis-trans isomerase activity"/>
    <property type="evidence" value="ECO:0007669"/>
    <property type="project" value="UniProtKB-EC"/>
</dbReference>
<evidence type="ECO:0000256" key="4">
    <source>
        <dbReference type="ARBA" id="ARBA00022490"/>
    </source>
</evidence>
<dbReference type="RefSeq" id="WP_027312392.1">
    <property type="nucleotide sequence ID" value="NZ_JAUESS010000001.1"/>
</dbReference>
<dbReference type="PANTHER" id="PTHR47861:SF3">
    <property type="entry name" value="FKBP-TYPE PEPTIDYL-PROLYL CIS-TRANS ISOMERASE SLYD"/>
    <property type="match status" value="1"/>
</dbReference>
<dbReference type="InterPro" id="IPR046357">
    <property type="entry name" value="PPIase_dom_sf"/>
</dbReference>
<organism evidence="12 13">
    <name type="scientific">Balneatrix alpica</name>
    <dbReference type="NCBI Taxonomy" id="75684"/>
    <lineage>
        <taxon>Bacteria</taxon>
        <taxon>Pseudomonadati</taxon>
        <taxon>Pseudomonadota</taxon>
        <taxon>Gammaproteobacteria</taxon>
        <taxon>Oceanospirillales</taxon>
        <taxon>Balneatrichaceae</taxon>
        <taxon>Balneatrix</taxon>
    </lineage>
</organism>
<evidence type="ECO:0000259" key="11">
    <source>
        <dbReference type="PROSITE" id="PS50059"/>
    </source>
</evidence>
<feature type="domain" description="PPIase FKBP-type" evidence="11">
    <location>
        <begin position="6"/>
        <end position="80"/>
    </location>
</feature>
<dbReference type="InterPro" id="IPR001179">
    <property type="entry name" value="PPIase_FKBP_dom"/>
</dbReference>
<name>A0ABV5ZBV4_9GAMM</name>
<dbReference type="SUPFAM" id="SSF54534">
    <property type="entry name" value="FKBP-like"/>
    <property type="match status" value="1"/>
</dbReference>
<protein>
    <recommendedName>
        <fullName evidence="10">Peptidyl-prolyl cis-trans isomerase</fullName>
        <ecNumber evidence="10">5.2.1.8</ecNumber>
    </recommendedName>
</protein>
<dbReference type="EC" id="5.2.1.8" evidence="10"/>
<comment type="catalytic activity">
    <reaction evidence="1 9 10">
        <text>[protein]-peptidylproline (omega=180) = [protein]-peptidylproline (omega=0)</text>
        <dbReference type="Rhea" id="RHEA:16237"/>
        <dbReference type="Rhea" id="RHEA-COMP:10747"/>
        <dbReference type="Rhea" id="RHEA-COMP:10748"/>
        <dbReference type="ChEBI" id="CHEBI:83833"/>
        <dbReference type="ChEBI" id="CHEBI:83834"/>
        <dbReference type="EC" id="5.2.1.8"/>
    </reaction>
</comment>
<evidence type="ECO:0000256" key="2">
    <source>
        <dbReference type="ARBA" id="ARBA00004496"/>
    </source>
</evidence>
<evidence type="ECO:0000313" key="12">
    <source>
        <dbReference type="EMBL" id="MFB9886757.1"/>
    </source>
</evidence>
<dbReference type="PANTHER" id="PTHR47861">
    <property type="entry name" value="FKBP-TYPE PEPTIDYL-PROLYL CIS-TRANS ISOMERASE SLYD"/>
    <property type="match status" value="1"/>
</dbReference>
<dbReference type="PROSITE" id="PS50059">
    <property type="entry name" value="FKBP_PPIASE"/>
    <property type="match status" value="1"/>
</dbReference>
<evidence type="ECO:0000256" key="6">
    <source>
        <dbReference type="ARBA" id="ARBA00023186"/>
    </source>
</evidence>
<dbReference type="Proteomes" id="UP001589628">
    <property type="component" value="Unassembled WGS sequence"/>
</dbReference>
<keyword evidence="4" id="KW-0963">Cytoplasm</keyword>
<keyword evidence="6" id="KW-0143">Chaperone</keyword>
<evidence type="ECO:0000256" key="3">
    <source>
        <dbReference type="ARBA" id="ARBA00006577"/>
    </source>
</evidence>
<comment type="function">
    <text evidence="8">Also involved in hydrogenase metallocenter assembly, probably by participating in the nickel insertion step. This function in hydrogenase biosynthesis requires chaperone activity and the presence of the metal-binding domain, but not PPIase activity.</text>
</comment>
<evidence type="ECO:0000313" key="13">
    <source>
        <dbReference type="Proteomes" id="UP001589628"/>
    </source>
</evidence>
<comment type="similarity">
    <text evidence="3 10">Belongs to the FKBP-type PPIase family.</text>
</comment>
<keyword evidence="7 9" id="KW-0413">Isomerase</keyword>
<comment type="subcellular location">
    <subcellularLocation>
        <location evidence="2">Cytoplasm</location>
    </subcellularLocation>
</comment>
<evidence type="ECO:0000256" key="1">
    <source>
        <dbReference type="ARBA" id="ARBA00000971"/>
    </source>
</evidence>
<evidence type="ECO:0000256" key="8">
    <source>
        <dbReference type="ARBA" id="ARBA00037071"/>
    </source>
</evidence>
<keyword evidence="13" id="KW-1185">Reference proteome</keyword>
<comment type="caution">
    <text evidence="12">The sequence shown here is derived from an EMBL/GenBank/DDBJ whole genome shotgun (WGS) entry which is preliminary data.</text>
</comment>
<keyword evidence="5 9" id="KW-0697">Rotamase</keyword>
<reference evidence="12 13" key="1">
    <citation type="submission" date="2024-09" db="EMBL/GenBank/DDBJ databases">
        <authorList>
            <person name="Sun Q."/>
            <person name="Mori K."/>
        </authorList>
    </citation>
    <scope>NUCLEOTIDE SEQUENCE [LARGE SCALE GENOMIC DNA]</scope>
    <source>
        <strain evidence="12 13">ATCC 51285</strain>
    </source>
</reference>
<proteinExistence type="inferred from homology"/>
<sequence>MQIEKDRVVLFHYTLSNAQGQQLESSYERQPMAYLHGHDNILSGLEQALAGKQAGDSLSVTLSPEQAYGERVEEAEQRVPVKHLQGAKKWRPGMVAVVHTEQGARQVTVKKVGKFMVTVDTNHPLAGETLTFAIEVVEVRAASAEEIAHGHAHGVGGHHH</sequence>